<dbReference type="Gene3D" id="3.60.10.10">
    <property type="entry name" value="Endonuclease/exonuclease/phosphatase"/>
    <property type="match status" value="1"/>
</dbReference>
<keyword evidence="8" id="KW-0460">Magnesium</keyword>
<name>A0ABM1E2B3_PRICU</name>
<dbReference type="RefSeq" id="XP_014666334.1">
    <property type="nucleotide sequence ID" value="XM_014810848.1"/>
</dbReference>
<evidence type="ECO:0000256" key="4">
    <source>
        <dbReference type="ARBA" id="ARBA00022722"/>
    </source>
</evidence>
<dbReference type="Proteomes" id="UP000695022">
    <property type="component" value="Unplaced"/>
</dbReference>
<sequence length="256" mass="29042">MNPSTSTESSAASSVPEQPKRLKLISWNIDGRNAENIKSRTEGVQGVIANEKPDIVFFQEVIPWSFAYLKGVFDETYECIAGGDAGYFTAAMVKKATVKLHDFYLQPFYSSKMGRNLLILQTEVTSSGIPLLLMTSHLESSNVEGSERKNQLKKAFEEMKVADSKYTVIFGGDMNVRDSEIVQIGGLPEGISDLYEVTGSRPECYYTWDNARNDNLYFPQRVKSRFRFDRAENRYVLLCHWRLDPDTVLAHLTNHE</sequence>
<dbReference type="Pfam" id="PF03372">
    <property type="entry name" value="Exo_endo_phos"/>
    <property type="match status" value="1"/>
</dbReference>
<keyword evidence="6" id="KW-0227">DNA damage</keyword>
<dbReference type="PANTHER" id="PTHR15822:SF4">
    <property type="entry name" value="TYROSYL-DNA PHOSPHODIESTERASE 2"/>
    <property type="match status" value="1"/>
</dbReference>
<evidence type="ECO:0000256" key="8">
    <source>
        <dbReference type="ARBA" id="ARBA00022842"/>
    </source>
</evidence>
<feature type="domain" description="Endonuclease/exonuclease/phosphatase" evidence="11">
    <location>
        <begin position="25"/>
        <end position="213"/>
    </location>
</feature>
<organism evidence="12 13">
    <name type="scientific">Priapulus caudatus</name>
    <name type="common">Priapulid worm</name>
    <dbReference type="NCBI Taxonomy" id="37621"/>
    <lineage>
        <taxon>Eukaryota</taxon>
        <taxon>Metazoa</taxon>
        <taxon>Ecdysozoa</taxon>
        <taxon>Scalidophora</taxon>
        <taxon>Priapulida</taxon>
        <taxon>Priapulimorpha</taxon>
        <taxon>Priapulimorphida</taxon>
        <taxon>Priapulidae</taxon>
        <taxon>Priapulus</taxon>
    </lineage>
</organism>
<keyword evidence="12" id="KW-1185">Reference proteome</keyword>
<evidence type="ECO:0000313" key="13">
    <source>
        <dbReference type="RefSeq" id="XP_014666334.1"/>
    </source>
</evidence>
<keyword evidence="4" id="KW-0540">Nuclease</keyword>
<dbReference type="InterPro" id="IPR005135">
    <property type="entry name" value="Endo/exonuclease/phosphatase"/>
</dbReference>
<keyword evidence="9" id="KW-0234">DNA repair</keyword>
<evidence type="ECO:0000256" key="10">
    <source>
        <dbReference type="ARBA" id="ARBA00023242"/>
    </source>
</evidence>
<gene>
    <name evidence="13" type="primary">LOC106808224</name>
</gene>
<reference evidence="13" key="1">
    <citation type="submission" date="2025-08" db="UniProtKB">
        <authorList>
            <consortium name="RefSeq"/>
        </authorList>
    </citation>
    <scope>IDENTIFICATION</scope>
</reference>
<keyword evidence="10" id="KW-0539">Nucleus</keyword>
<evidence type="ECO:0000256" key="5">
    <source>
        <dbReference type="ARBA" id="ARBA00022723"/>
    </source>
</evidence>
<comment type="subcellular location">
    <subcellularLocation>
        <location evidence="3">Nucleus</location>
        <location evidence="3">PML body</location>
    </subcellularLocation>
</comment>
<dbReference type="SUPFAM" id="SSF56219">
    <property type="entry name" value="DNase I-like"/>
    <property type="match status" value="1"/>
</dbReference>
<dbReference type="PANTHER" id="PTHR15822">
    <property type="entry name" value="TRAF AND TNF RECEPTOR-ASSOCIATED PROTEIN"/>
    <property type="match status" value="1"/>
</dbReference>
<keyword evidence="7" id="KW-0378">Hydrolase</keyword>
<accession>A0ABM1E2B3</accession>
<evidence type="ECO:0000259" key="11">
    <source>
        <dbReference type="Pfam" id="PF03372"/>
    </source>
</evidence>
<evidence type="ECO:0000256" key="1">
    <source>
        <dbReference type="ARBA" id="ARBA00001936"/>
    </source>
</evidence>
<comment type="cofactor">
    <cofactor evidence="1">
        <name>Mn(2+)</name>
        <dbReference type="ChEBI" id="CHEBI:29035"/>
    </cofactor>
</comment>
<dbReference type="InterPro" id="IPR036691">
    <property type="entry name" value="Endo/exonu/phosph_ase_sf"/>
</dbReference>
<keyword evidence="5" id="KW-0479">Metal-binding</keyword>
<comment type="cofactor">
    <cofactor evidence="2">
        <name>Mg(2+)</name>
        <dbReference type="ChEBI" id="CHEBI:18420"/>
    </cofactor>
</comment>
<evidence type="ECO:0000256" key="3">
    <source>
        <dbReference type="ARBA" id="ARBA00004322"/>
    </source>
</evidence>
<protein>
    <submittedName>
        <fullName evidence="13">Tyrosyl-DNA phosphodiesterase 2-like</fullName>
    </submittedName>
</protein>
<dbReference type="CDD" id="cd09080">
    <property type="entry name" value="TDP2"/>
    <property type="match status" value="1"/>
</dbReference>
<evidence type="ECO:0000256" key="7">
    <source>
        <dbReference type="ARBA" id="ARBA00022801"/>
    </source>
</evidence>
<dbReference type="GeneID" id="106808224"/>
<evidence type="ECO:0000256" key="6">
    <source>
        <dbReference type="ARBA" id="ARBA00022763"/>
    </source>
</evidence>
<evidence type="ECO:0000313" key="12">
    <source>
        <dbReference type="Proteomes" id="UP000695022"/>
    </source>
</evidence>
<proteinExistence type="predicted"/>
<evidence type="ECO:0000256" key="9">
    <source>
        <dbReference type="ARBA" id="ARBA00023204"/>
    </source>
</evidence>
<evidence type="ECO:0000256" key="2">
    <source>
        <dbReference type="ARBA" id="ARBA00001946"/>
    </source>
</evidence>
<dbReference type="InterPro" id="IPR051547">
    <property type="entry name" value="TDP2-like"/>
</dbReference>